<reference evidence="2" key="3">
    <citation type="submission" date="2019-09" db="EMBL/GenBank/DDBJ databases">
        <title>Co-occurence of chitin degradation, pigmentation and bioactivity in marine Pseudoalteromonas.</title>
        <authorList>
            <person name="Sonnenschein E.C."/>
            <person name="Bech P.K."/>
        </authorList>
    </citation>
    <scope>NUCLEOTIDE SEQUENCE</scope>
    <source>
        <strain evidence="2">S2231</strain>
        <strain evidence="1 3">S2233</strain>
    </source>
</reference>
<evidence type="ECO:0000313" key="4">
    <source>
        <dbReference type="Proteomes" id="UP000307706"/>
    </source>
</evidence>
<evidence type="ECO:0000313" key="2">
    <source>
        <dbReference type="EMBL" id="TMP56294.1"/>
    </source>
</evidence>
<dbReference type="InterPro" id="IPR012663">
    <property type="entry name" value="CHP02450_Tryp"/>
</dbReference>
<name>A0A5S3XLH0_9GAMM</name>
<dbReference type="OrthoDB" id="5592973at2"/>
<dbReference type="NCBIfam" id="TIGR02450">
    <property type="entry name" value="TIGR02450 family Trp-rich protein"/>
    <property type="match status" value="1"/>
</dbReference>
<accession>A0A5S3XLH0</accession>
<gene>
    <name evidence="2" type="ORF">CWB96_15375</name>
    <name evidence="1" type="ORF">CWB97_12805</name>
</gene>
<comment type="caution">
    <text evidence="2">The sequence shown here is derived from an EMBL/GenBank/DDBJ whole genome shotgun (WGS) entry which is preliminary data.</text>
</comment>
<organism evidence="2 4">
    <name type="scientific">Pseudoalteromonas citrea</name>
    <dbReference type="NCBI Taxonomy" id="43655"/>
    <lineage>
        <taxon>Bacteria</taxon>
        <taxon>Pseudomonadati</taxon>
        <taxon>Pseudomonadota</taxon>
        <taxon>Gammaproteobacteria</taxon>
        <taxon>Alteromonadales</taxon>
        <taxon>Pseudoalteromonadaceae</taxon>
        <taxon>Pseudoalteromonas</taxon>
    </lineage>
</organism>
<proteinExistence type="predicted"/>
<keyword evidence="3" id="KW-1185">Reference proteome</keyword>
<reference evidence="3 4" key="1">
    <citation type="submission" date="2017-12" db="EMBL/GenBank/DDBJ databases">
        <authorList>
            <person name="Paulsen S."/>
            <person name="Gram L.K."/>
        </authorList>
    </citation>
    <scope>NUCLEOTIDE SEQUENCE [LARGE SCALE GENOMIC DNA]</scope>
    <source>
        <strain evidence="2 4">S2231</strain>
        <strain evidence="1 3">S2233</strain>
    </source>
</reference>
<evidence type="ECO:0000313" key="3">
    <source>
        <dbReference type="Proteomes" id="UP000305730"/>
    </source>
</evidence>
<reference evidence="4" key="2">
    <citation type="submission" date="2019-06" db="EMBL/GenBank/DDBJ databases">
        <title>Co-occurence of chitin degradation, pigmentation and bioactivity in marine Pseudoalteromonas.</title>
        <authorList>
            <person name="Sonnenschein E.C."/>
            <person name="Bech P.K."/>
        </authorList>
    </citation>
    <scope>NUCLEOTIDE SEQUENCE [LARGE SCALE GENOMIC DNA]</scope>
    <source>
        <strain evidence="4">S2231</strain>
    </source>
</reference>
<protein>
    <submittedName>
        <fullName evidence="2">TIGR02450 family Trp-rich protein</fullName>
    </submittedName>
</protein>
<evidence type="ECO:0000313" key="1">
    <source>
        <dbReference type="EMBL" id="TMP42020.1"/>
    </source>
</evidence>
<dbReference type="Proteomes" id="UP000307706">
    <property type="component" value="Unassembled WGS sequence"/>
</dbReference>
<sequence length="71" mass="8520">MHKINPKKLLNSKWTAVSPKHKEKHFMVTDVEFDEEGQVLHCIIEAVLTKRAVEIQWFNLKDEQEWAFGWR</sequence>
<dbReference type="EMBL" id="PNCL01000086">
    <property type="protein sequence ID" value="TMP56294.1"/>
    <property type="molecule type" value="Genomic_DNA"/>
</dbReference>
<dbReference type="EMBL" id="PNCK01000044">
    <property type="protein sequence ID" value="TMP42020.1"/>
    <property type="molecule type" value="Genomic_DNA"/>
</dbReference>
<dbReference type="Pfam" id="PF09493">
    <property type="entry name" value="DUF2389"/>
    <property type="match status" value="1"/>
</dbReference>
<dbReference type="AlphaFoldDB" id="A0A5S3XLH0"/>
<dbReference type="RefSeq" id="WP_138597327.1">
    <property type="nucleotide sequence ID" value="NZ_PNCK01000044.1"/>
</dbReference>
<dbReference type="Proteomes" id="UP000305730">
    <property type="component" value="Unassembled WGS sequence"/>
</dbReference>